<dbReference type="SUPFAM" id="SSF55729">
    <property type="entry name" value="Acyl-CoA N-acyltransferases (Nat)"/>
    <property type="match status" value="1"/>
</dbReference>
<protein>
    <submittedName>
        <fullName evidence="4">Putative acetyltransferase</fullName>
    </submittedName>
</protein>
<dbReference type="Proteomes" id="UP000254701">
    <property type="component" value="Unassembled WGS sequence"/>
</dbReference>
<gene>
    <name evidence="4" type="ORF">NCTC10684_00059</name>
</gene>
<evidence type="ECO:0000313" key="5">
    <source>
        <dbReference type="Proteomes" id="UP000254701"/>
    </source>
</evidence>
<dbReference type="PANTHER" id="PTHR43877">
    <property type="entry name" value="AMINOALKYLPHOSPHONATE N-ACETYLTRANSFERASE-RELATED-RELATED"/>
    <property type="match status" value="1"/>
</dbReference>
<keyword evidence="2" id="KW-0012">Acyltransferase</keyword>
<dbReference type="Gene3D" id="3.40.630.30">
    <property type="match status" value="1"/>
</dbReference>
<dbReference type="CDD" id="cd04301">
    <property type="entry name" value="NAT_SF"/>
    <property type="match status" value="1"/>
</dbReference>
<evidence type="ECO:0000256" key="2">
    <source>
        <dbReference type="ARBA" id="ARBA00023315"/>
    </source>
</evidence>
<sequence length="198" mass="21479">MPEKAHSDEGLTAEARPATKEDAAILAKLVNMAGDGLPLYLWTKMAEDGEDPWEVGRRRAQREEGSFSYRNAVVLEHGKVIACLIGYPIVPSLPDPDTPAMFVPFNMLEALAVGSWYVNVMATMPEARARGYGSRLLAMADTIAEATGCTGTSLIVSDANTTARHLYESVGYRAIASEPMVKEGWTGAGENWMLMVKP</sequence>
<evidence type="ECO:0000313" key="4">
    <source>
        <dbReference type="EMBL" id="SUU86871.1"/>
    </source>
</evidence>
<evidence type="ECO:0000256" key="1">
    <source>
        <dbReference type="ARBA" id="ARBA00022679"/>
    </source>
</evidence>
<accession>A0A380WD68</accession>
<dbReference type="AlphaFoldDB" id="A0A380WD68"/>
<reference evidence="4 5" key="1">
    <citation type="submission" date="2018-06" db="EMBL/GenBank/DDBJ databases">
        <authorList>
            <consortium name="Pathogen Informatics"/>
            <person name="Doyle S."/>
        </authorList>
    </citation>
    <scope>NUCLEOTIDE SEQUENCE [LARGE SCALE GENOMIC DNA]</scope>
    <source>
        <strain evidence="4 5">NCTC10684</strain>
    </source>
</reference>
<name>A0A380WD68_AMIAI</name>
<dbReference type="RefSeq" id="WP_115729371.1">
    <property type="nucleotide sequence ID" value="NZ_BAAAVY010000011.1"/>
</dbReference>
<keyword evidence="1 4" id="KW-0808">Transferase</keyword>
<dbReference type="Pfam" id="PF00583">
    <property type="entry name" value="Acetyltransf_1"/>
    <property type="match status" value="1"/>
</dbReference>
<dbReference type="EMBL" id="UFSM01000001">
    <property type="protein sequence ID" value="SUU86871.1"/>
    <property type="molecule type" value="Genomic_DNA"/>
</dbReference>
<evidence type="ECO:0000259" key="3">
    <source>
        <dbReference type="PROSITE" id="PS51186"/>
    </source>
</evidence>
<organism evidence="4 5">
    <name type="scientific">Aminobacter aminovorans</name>
    <name type="common">Chelatobacter heintzii</name>
    <dbReference type="NCBI Taxonomy" id="83263"/>
    <lineage>
        <taxon>Bacteria</taxon>
        <taxon>Pseudomonadati</taxon>
        <taxon>Pseudomonadota</taxon>
        <taxon>Alphaproteobacteria</taxon>
        <taxon>Hyphomicrobiales</taxon>
        <taxon>Phyllobacteriaceae</taxon>
        <taxon>Aminobacter</taxon>
    </lineage>
</organism>
<dbReference type="InterPro" id="IPR000182">
    <property type="entry name" value="GNAT_dom"/>
</dbReference>
<dbReference type="OrthoDB" id="9788924at2"/>
<dbReference type="PROSITE" id="PS51186">
    <property type="entry name" value="GNAT"/>
    <property type="match status" value="1"/>
</dbReference>
<proteinExistence type="predicted"/>
<dbReference type="InterPro" id="IPR050832">
    <property type="entry name" value="Bact_Acetyltransf"/>
</dbReference>
<dbReference type="GO" id="GO:0016747">
    <property type="term" value="F:acyltransferase activity, transferring groups other than amino-acyl groups"/>
    <property type="evidence" value="ECO:0007669"/>
    <property type="project" value="InterPro"/>
</dbReference>
<dbReference type="InterPro" id="IPR016181">
    <property type="entry name" value="Acyl_CoA_acyltransferase"/>
</dbReference>
<feature type="domain" description="N-acetyltransferase" evidence="3">
    <location>
        <begin position="13"/>
        <end position="198"/>
    </location>
</feature>